<keyword evidence="2" id="KW-1133">Transmembrane helix</keyword>
<keyword evidence="2" id="KW-0812">Transmembrane</keyword>
<reference evidence="4 5" key="1">
    <citation type="submission" date="2016-07" db="EMBL/GenBank/DDBJ databases">
        <title>Draft genome of the white-rot fungus Obba rivulosa 3A-2.</title>
        <authorList>
            <consortium name="DOE Joint Genome Institute"/>
            <person name="Miettinen O."/>
            <person name="Riley R."/>
            <person name="Acob R."/>
            <person name="Barry K."/>
            <person name="Cullen D."/>
            <person name="De Vries R."/>
            <person name="Hainaut M."/>
            <person name="Hatakka A."/>
            <person name="Henrissat B."/>
            <person name="Hilden K."/>
            <person name="Kuo R."/>
            <person name="Labutti K."/>
            <person name="Lipzen A."/>
            <person name="Makela M.R."/>
            <person name="Sandor L."/>
            <person name="Spatafora J.W."/>
            <person name="Grigoriev I.V."/>
            <person name="Hibbett D.S."/>
        </authorList>
    </citation>
    <scope>NUCLEOTIDE SEQUENCE [LARGE SCALE GENOMIC DNA]</scope>
    <source>
        <strain evidence="4 5">3A-2</strain>
    </source>
</reference>
<protein>
    <recommendedName>
        <fullName evidence="3">DUF6535 domain-containing protein</fullName>
    </recommendedName>
</protein>
<feature type="region of interest" description="Disordered" evidence="1">
    <location>
        <begin position="1"/>
        <end position="50"/>
    </location>
</feature>
<dbReference type="OrthoDB" id="3269725at2759"/>
<evidence type="ECO:0000313" key="4">
    <source>
        <dbReference type="EMBL" id="OCH90361.1"/>
    </source>
</evidence>
<dbReference type="AlphaFoldDB" id="A0A8E2ASU7"/>
<evidence type="ECO:0000313" key="5">
    <source>
        <dbReference type="Proteomes" id="UP000250043"/>
    </source>
</evidence>
<feature type="transmembrane region" description="Helical" evidence="2">
    <location>
        <begin position="247"/>
        <end position="270"/>
    </location>
</feature>
<dbReference type="Pfam" id="PF20153">
    <property type="entry name" value="DUF6535"/>
    <property type="match status" value="1"/>
</dbReference>
<evidence type="ECO:0000256" key="2">
    <source>
        <dbReference type="SAM" id="Phobius"/>
    </source>
</evidence>
<name>A0A8E2ASU7_9APHY</name>
<sequence>MDRPLATERGLSDTPTLVASQGASSADKRTPLIGRKLSEPPTAGTGDYDDNAAKCGCKSGRTSRRCVCKLREDDARVAWKERAKAAADEGWAECSRRLHKRNKDMVGAWKEEIDTLLVFAGLFSAVLTAFNVGLFMSLNPDPGVDLTNHILLQISAQLSNLSIEGNSIRSSALFPPPNPKASASSIWINALWFSSLVCSLASATVGILVRQWLNYFLSKSSSQPRKSAYIHCLRYDRGLVAWRVPEILGTLPILLLIALVLFLVGLVILLWTLNNIVAGITTGLVAPLLIFLAVTTVAPAFNVDCPYKSPQALPIFWLFQDLRVSYGVRLAKAWIHRGRPRREQGVHTQSLRGRLWSRVSGRPRGPTVVENNRAMTADGNLADLELGQGRVARGWGKPWAAWKKTMDDFVERRGPKKTRPYGGWIEQEQAVVTDDNDILLSPELKEWLAVNVLSCADAYLVDDSFLDCVIAPCILDPEKKTSTALESLRAIMHGNRFRSLRTGQSLAALAVDLVDKILAGNKDSHDIEMFANSFSDYIAKHAAELWERAAANCARLLTCDPTYPDKLGEIGFTKLIQTECPTYGRYAP</sequence>
<dbReference type="Proteomes" id="UP000250043">
    <property type="component" value="Unassembled WGS sequence"/>
</dbReference>
<keyword evidence="2" id="KW-0472">Membrane</keyword>
<accession>A0A8E2ASU7</accession>
<feature type="transmembrane region" description="Helical" evidence="2">
    <location>
        <begin position="276"/>
        <end position="301"/>
    </location>
</feature>
<evidence type="ECO:0000259" key="3">
    <source>
        <dbReference type="Pfam" id="PF20153"/>
    </source>
</evidence>
<feature type="transmembrane region" description="Helical" evidence="2">
    <location>
        <begin position="115"/>
        <end position="138"/>
    </location>
</feature>
<dbReference type="InterPro" id="IPR045338">
    <property type="entry name" value="DUF6535"/>
</dbReference>
<organism evidence="4 5">
    <name type="scientific">Obba rivulosa</name>
    <dbReference type="NCBI Taxonomy" id="1052685"/>
    <lineage>
        <taxon>Eukaryota</taxon>
        <taxon>Fungi</taxon>
        <taxon>Dikarya</taxon>
        <taxon>Basidiomycota</taxon>
        <taxon>Agaricomycotina</taxon>
        <taxon>Agaricomycetes</taxon>
        <taxon>Polyporales</taxon>
        <taxon>Gelatoporiaceae</taxon>
        <taxon>Obba</taxon>
    </lineage>
</organism>
<proteinExistence type="predicted"/>
<keyword evidence="5" id="KW-1185">Reference proteome</keyword>
<evidence type="ECO:0000256" key="1">
    <source>
        <dbReference type="SAM" id="MobiDB-lite"/>
    </source>
</evidence>
<gene>
    <name evidence="4" type="ORF">OBBRIDRAFT_601294</name>
</gene>
<feature type="compositionally biased region" description="Polar residues" evidence="1">
    <location>
        <begin position="13"/>
        <end position="24"/>
    </location>
</feature>
<dbReference type="EMBL" id="KV722405">
    <property type="protein sequence ID" value="OCH90361.1"/>
    <property type="molecule type" value="Genomic_DNA"/>
</dbReference>
<feature type="transmembrane region" description="Helical" evidence="2">
    <location>
        <begin position="186"/>
        <end position="209"/>
    </location>
</feature>
<feature type="domain" description="DUF6535" evidence="3">
    <location>
        <begin position="91"/>
        <end position="272"/>
    </location>
</feature>